<accession>A0A368JM09</accession>
<dbReference type="GO" id="GO:0004197">
    <property type="term" value="F:cysteine-type endopeptidase activity"/>
    <property type="evidence" value="ECO:0007669"/>
    <property type="project" value="InterPro"/>
</dbReference>
<dbReference type="InterPro" id="IPR011044">
    <property type="entry name" value="Quino_amine_DH_bsu"/>
</dbReference>
<evidence type="ECO:0000256" key="1">
    <source>
        <dbReference type="ARBA" id="ARBA00022574"/>
    </source>
</evidence>
<dbReference type="InterPro" id="IPR020472">
    <property type="entry name" value="WD40_PAC1"/>
</dbReference>
<dbReference type="InterPro" id="IPR036322">
    <property type="entry name" value="WD40_repeat_dom_sf"/>
</dbReference>
<evidence type="ECO:0000313" key="7">
    <source>
        <dbReference type="Proteomes" id="UP000253383"/>
    </source>
</evidence>
<dbReference type="AlphaFoldDB" id="A0A368JM09"/>
<dbReference type="SUPFAM" id="SSF52129">
    <property type="entry name" value="Caspase-like"/>
    <property type="match status" value="1"/>
</dbReference>
<dbReference type="PRINTS" id="PR00320">
    <property type="entry name" value="GPROTEINBRPT"/>
</dbReference>
<dbReference type="PROSITE" id="PS50208">
    <property type="entry name" value="CASPASE_P20"/>
    <property type="match status" value="1"/>
</dbReference>
<evidence type="ECO:0000256" key="3">
    <source>
        <dbReference type="PROSITE-ProRule" id="PRU00221"/>
    </source>
</evidence>
<dbReference type="EMBL" id="QOWE01000018">
    <property type="protein sequence ID" value="RCR67593.1"/>
    <property type="molecule type" value="Genomic_DNA"/>
</dbReference>
<feature type="repeat" description="WD" evidence="3">
    <location>
        <begin position="159"/>
        <end position="200"/>
    </location>
</feature>
<dbReference type="SMART" id="SM00320">
    <property type="entry name" value="WD40"/>
    <property type="match status" value="9"/>
</dbReference>
<dbReference type="GO" id="GO:0006508">
    <property type="term" value="P:proteolysis"/>
    <property type="evidence" value="ECO:0007669"/>
    <property type="project" value="InterPro"/>
</dbReference>
<sequence>MKRFLWLISLLALPGLAQVTDLSKSPLAGHVGQIRTITYHPNGEWLASGGYDNTVKLWDVKTGRVLNTFTGHAGTVFASKFSASGKLLVSSAHDHTVKIWDVQTGKLIRTITTTGFEEEFFEIVNDDRLIAINLPNTGRVKLVELLTGRVWHTFDPMPVSGFSSTCSSLDYDSKTNRLAVGYQNNTVGIWDTKNRKFLRLLNKKASGYWPVPALSFSEDGKKLAASHLNGIMIWDVVTGNKLTTLPHTDDNQTNTLHFEKNDQFLICEGAKRTLKTWNLSTNKVQSELVDNMPHGWFSVCPNQNQAAAYTGPYNTEITVWNTTSGKVLQRLRGLDEDISKTFSGDIDPTGNRMALGISAGKIGIWNSLTGDLSQLLEDKADDQFETRSTHFSPDGTLLATAALGTIRIWNLQTGKATPLPTGVGIINAVRFSKDGLHLISELDNRRFQILTLRSRSKFAPLFTTTYQSPDLAEIRAIGVGNNPGELVLATGDNTLRLWHTAENKATATVPVNRFISNITYTPNDRYVLIQGFDNLIEIRDAKTLKLIQTLNQVGFFTDANFKAPKTPDGLYEIYPYFRSVFLKKVAGQPVVAAPPKTAQPPTITWELPTRSDETVASNAYGVKACISGDGITGHQLYLNGEPVSLRGFKRLGCPLGIDQVVTLRIGPNELYLTATTAAGTVSSERRYITYQPPEPSPLTVQTAPQQKRLALVIGNARYQHAWSLANPVNDALALKAVLEECGFTVLYYADLDKKGMITAFQEFGLKLKAYNVGLVFYAGHGLSIRGMNYFLPTDANPQSEDEVEFEGIPTTRLIRKMEEANRLTNIILFDACRDNPFARTWGRALGESGGFALLPPPKGTLIAYAASDGEAAHDRAKTGTNSPFTKALVKYIRQGGLSLSQILQRVRTDVENETAERQTTQDVNMMRDDFYFR</sequence>
<feature type="repeat" description="WD" evidence="3">
    <location>
        <begin position="69"/>
        <end position="110"/>
    </location>
</feature>
<keyword evidence="7" id="KW-1185">Reference proteome</keyword>
<protein>
    <recommendedName>
        <fullName evidence="5">Caspase family p20 domain-containing protein</fullName>
    </recommendedName>
</protein>
<feature type="repeat" description="WD" evidence="3">
    <location>
        <begin position="27"/>
        <end position="68"/>
    </location>
</feature>
<dbReference type="InterPro" id="IPR011600">
    <property type="entry name" value="Pept_C14_caspase"/>
</dbReference>
<dbReference type="PANTHER" id="PTHR22576:SF37">
    <property type="entry name" value="MUCOSA-ASSOCIATED LYMPHOID TISSUE LYMPHOMA TRANSLOCATION PROTEIN 1"/>
    <property type="match status" value="1"/>
</dbReference>
<feature type="domain" description="Caspase family p20" evidence="5">
    <location>
        <begin position="706"/>
        <end position="836"/>
    </location>
</feature>
<organism evidence="6 7">
    <name type="scientific">Larkinella punicea</name>
    <dbReference type="NCBI Taxonomy" id="2315727"/>
    <lineage>
        <taxon>Bacteria</taxon>
        <taxon>Pseudomonadati</taxon>
        <taxon>Bacteroidota</taxon>
        <taxon>Cytophagia</taxon>
        <taxon>Cytophagales</taxon>
        <taxon>Spirosomataceae</taxon>
        <taxon>Larkinella</taxon>
    </lineage>
</organism>
<evidence type="ECO:0000259" key="5">
    <source>
        <dbReference type="PROSITE" id="PS50208"/>
    </source>
</evidence>
<dbReference type="Pfam" id="PF00400">
    <property type="entry name" value="WD40"/>
    <property type="match status" value="3"/>
</dbReference>
<gene>
    <name evidence="6" type="ORF">DUE52_21050</name>
</gene>
<name>A0A368JM09_9BACT</name>
<dbReference type="InterPro" id="IPR029030">
    <property type="entry name" value="Caspase-like_dom_sf"/>
</dbReference>
<dbReference type="Gene3D" id="3.40.50.1460">
    <property type="match status" value="1"/>
</dbReference>
<dbReference type="Proteomes" id="UP000253383">
    <property type="component" value="Unassembled WGS sequence"/>
</dbReference>
<proteinExistence type="predicted"/>
<evidence type="ECO:0000313" key="6">
    <source>
        <dbReference type="EMBL" id="RCR67593.1"/>
    </source>
</evidence>
<feature type="chain" id="PRO_5016677967" description="Caspase family p20 domain-containing protein" evidence="4">
    <location>
        <begin position="18"/>
        <end position="933"/>
    </location>
</feature>
<dbReference type="InterPro" id="IPR052039">
    <property type="entry name" value="Caspase-related_regulators"/>
</dbReference>
<dbReference type="Gene3D" id="2.130.10.10">
    <property type="entry name" value="YVTN repeat-like/Quinoprotein amine dehydrogenase"/>
    <property type="match status" value="4"/>
</dbReference>
<reference evidence="6 7" key="1">
    <citation type="submission" date="2018-07" db="EMBL/GenBank/DDBJ databases">
        <title>Genome analysis of Larkinella rosea.</title>
        <authorList>
            <person name="Zhou Z."/>
            <person name="Wang G."/>
        </authorList>
    </citation>
    <scope>NUCLEOTIDE SEQUENCE [LARGE SCALE GENOMIC DNA]</scope>
    <source>
        <strain evidence="7">zzj9</strain>
    </source>
</reference>
<dbReference type="PROSITE" id="PS50082">
    <property type="entry name" value="WD_REPEATS_2"/>
    <property type="match status" value="3"/>
</dbReference>
<dbReference type="RefSeq" id="WP_114408025.1">
    <property type="nucleotide sequence ID" value="NZ_QOWE01000018.1"/>
</dbReference>
<comment type="caution">
    <text evidence="6">The sequence shown here is derived from an EMBL/GenBank/DDBJ whole genome shotgun (WGS) entry which is preliminary data.</text>
</comment>
<dbReference type="PANTHER" id="PTHR22576">
    <property type="entry name" value="MUCOSA ASSOCIATED LYMPHOID TISSUE LYMPHOMA TRANSLOCATION PROTEIN 1/PARACASPASE"/>
    <property type="match status" value="1"/>
</dbReference>
<dbReference type="Pfam" id="PF00656">
    <property type="entry name" value="Peptidase_C14"/>
    <property type="match status" value="1"/>
</dbReference>
<evidence type="ECO:0000256" key="2">
    <source>
        <dbReference type="ARBA" id="ARBA00022737"/>
    </source>
</evidence>
<dbReference type="SUPFAM" id="SSF50969">
    <property type="entry name" value="YVTN repeat-like/Quinoprotein amine dehydrogenase"/>
    <property type="match status" value="1"/>
</dbReference>
<keyword evidence="4" id="KW-0732">Signal</keyword>
<dbReference type="InterPro" id="IPR001309">
    <property type="entry name" value="Pept_C14_p20"/>
</dbReference>
<dbReference type="SUPFAM" id="SSF50978">
    <property type="entry name" value="WD40 repeat-like"/>
    <property type="match status" value="1"/>
</dbReference>
<keyword evidence="1 3" id="KW-0853">WD repeat</keyword>
<dbReference type="PROSITE" id="PS50294">
    <property type="entry name" value="WD_REPEATS_REGION"/>
    <property type="match status" value="2"/>
</dbReference>
<dbReference type="InterPro" id="IPR001680">
    <property type="entry name" value="WD40_rpt"/>
</dbReference>
<dbReference type="InterPro" id="IPR019775">
    <property type="entry name" value="WD40_repeat_CS"/>
</dbReference>
<dbReference type="PROSITE" id="PS00678">
    <property type="entry name" value="WD_REPEATS_1"/>
    <property type="match status" value="2"/>
</dbReference>
<dbReference type="OrthoDB" id="9812126at2"/>
<dbReference type="CDD" id="cd00200">
    <property type="entry name" value="WD40"/>
    <property type="match status" value="1"/>
</dbReference>
<dbReference type="InterPro" id="IPR015943">
    <property type="entry name" value="WD40/YVTN_repeat-like_dom_sf"/>
</dbReference>
<keyword evidence="2" id="KW-0677">Repeat</keyword>
<feature type="signal peptide" evidence="4">
    <location>
        <begin position="1"/>
        <end position="17"/>
    </location>
</feature>
<evidence type="ECO:0000256" key="4">
    <source>
        <dbReference type="SAM" id="SignalP"/>
    </source>
</evidence>